<protein>
    <recommendedName>
        <fullName evidence="7">Dipeptidyl-peptidase</fullName>
        <ecNumber evidence="7">3.4.14.-</ecNumber>
    </recommendedName>
</protein>
<dbReference type="InterPro" id="IPR019500">
    <property type="entry name" value="Pep_S46"/>
</dbReference>
<keyword evidence="3 7" id="KW-0645">Protease</keyword>
<evidence type="ECO:0000256" key="4">
    <source>
        <dbReference type="ARBA" id="ARBA00022729"/>
    </source>
</evidence>
<comment type="caution">
    <text evidence="8">The sequence shown here is derived from an EMBL/GenBank/DDBJ whole genome shotgun (WGS) entry which is preliminary data.</text>
</comment>
<dbReference type="Pfam" id="PF10459">
    <property type="entry name" value="Peptidase_S46"/>
    <property type="match status" value="1"/>
</dbReference>
<sequence length="721" mass="81179">MKVTVKKCLLAAVAAWTVCSARADEGMWLLQLIKQQNSIEMMKKQGLKLEADDLYNPNGVSLKDAVGIFGGGCTGEIISPEGLILTNHHCGYGAIQQHSSVEHDYLTDGFWAKNRNEELPTPGLKFRFVHRIVDITDLVNEKVKAGEVDEVNAMTRPFLNKLAKEELEKSDLNAKPGIVAQALPFYAGNKYYLIYYKVYSDVRMVAAPPSSVGKFGGETDNWMWPRHTGDFSMFRIYADVNGEPAEYSASNVPLKTPKFLPVSIKGLQEGDYAMIMGFPGSTRRYLTRSEVKQRMEAVNQAMIDMRGVRLEVLRKFMNASDKTRIQYASKFAGSSNYWKNSIGMNKAIIDNDVLNTKAEIEKRYAEFAKGKPEYEGVVEQIDAIIEKGTPTLRQLYYTNEALRGAIEFGSTYLIMDNIKKALEEKNDSLLQASKKQLEEAYDGIHNKDYDHEVDRAVAKAILPALAKALNADELPDFYNTIRNEFKDDYDAYVDNLYDNSILSNRSNLDKFLKKPTVKAIERDPATAYSRSKNLKIQELGKVHGEQSNGLDLLHKAYIRGLGEMKQPVPSYPDANFTIRLTYGNVKAYSPKDAVRYNYYTTTDGILEKENPENREFTVPAKLKELIQKKDFGRYAMKGGTMPVCFLTTNDITGGNSGSPVINAEGHLIGTAFDGNWESLSGDINFDNNLQRCINLDIRYVLFILEKLGNCEHLIKEMNIIE</sequence>
<evidence type="ECO:0000256" key="2">
    <source>
        <dbReference type="ARBA" id="ARBA00022438"/>
    </source>
</evidence>
<comment type="similarity">
    <text evidence="1 7">Belongs to the peptidase S46 family.</text>
</comment>
<proteinExistence type="inferred from homology"/>
<dbReference type="InterPro" id="IPR009003">
    <property type="entry name" value="Peptidase_S1_PA"/>
</dbReference>
<evidence type="ECO:0000313" key="9">
    <source>
        <dbReference type="Proteomes" id="UP000295600"/>
    </source>
</evidence>
<dbReference type="Gene3D" id="2.40.10.10">
    <property type="entry name" value="Trypsin-like serine proteases"/>
    <property type="match status" value="1"/>
</dbReference>
<keyword evidence="2 7" id="KW-0031">Aminopeptidase</keyword>
<feature type="chain" id="PRO_5023158076" description="Dipeptidyl-peptidase" evidence="7">
    <location>
        <begin position="24"/>
        <end position="721"/>
    </location>
</feature>
<evidence type="ECO:0000313" key="8">
    <source>
        <dbReference type="EMBL" id="TCO88574.1"/>
    </source>
</evidence>
<dbReference type="RefSeq" id="WP_131927193.1">
    <property type="nucleotide sequence ID" value="NZ_SLXB01000025.1"/>
</dbReference>
<evidence type="ECO:0000256" key="7">
    <source>
        <dbReference type="RuleBase" id="RU366067"/>
    </source>
</evidence>
<dbReference type="Proteomes" id="UP000295600">
    <property type="component" value="Unassembled WGS sequence"/>
</dbReference>
<dbReference type="EMBL" id="SLXB01000025">
    <property type="protein sequence ID" value="TCO88574.1"/>
    <property type="molecule type" value="Genomic_DNA"/>
</dbReference>
<evidence type="ECO:0000256" key="3">
    <source>
        <dbReference type="ARBA" id="ARBA00022670"/>
    </source>
</evidence>
<keyword evidence="5 7" id="KW-0378">Hydrolase</keyword>
<dbReference type="GO" id="GO:0006508">
    <property type="term" value="P:proteolysis"/>
    <property type="evidence" value="ECO:0007669"/>
    <property type="project" value="UniProtKB-KW"/>
</dbReference>
<reference evidence="8 9" key="1">
    <citation type="submission" date="2019-03" db="EMBL/GenBank/DDBJ databases">
        <title>Genomic Encyclopedia of Type Strains, Phase IV (KMG-IV): sequencing the most valuable type-strain genomes for metagenomic binning, comparative biology and taxonomic classification.</title>
        <authorList>
            <person name="Goeker M."/>
        </authorList>
    </citation>
    <scope>NUCLEOTIDE SEQUENCE [LARGE SCALE GENOMIC DNA]</scope>
    <source>
        <strain evidence="8 9">DSM 23917</strain>
    </source>
</reference>
<dbReference type="SUPFAM" id="SSF50494">
    <property type="entry name" value="Trypsin-like serine proteases"/>
    <property type="match status" value="2"/>
</dbReference>
<dbReference type="EC" id="3.4.14.-" evidence="7"/>
<dbReference type="InterPro" id="IPR043504">
    <property type="entry name" value="Peptidase_S1_PA_chymotrypsin"/>
</dbReference>
<dbReference type="GO" id="GO:0008239">
    <property type="term" value="F:dipeptidyl-peptidase activity"/>
    <property type="evidence" value="ECO:0007669"/>
    <property type="project" value="UniProtKB-UniRule"/>
</dbReference>
<keyword evidence="4 7" id="KW-0732">Signal</keyword>
<name>A0A4R2LSY4_9BACE</name>
<evidence type="ECO:0000256" key="6">
    <source>
        <dbReference type="ARBA" id="ARBA00022825"/>
    </source>
</evidence>
<gene>
    <name evidence="8" type="ORF">EV202_1259</name>
</gene>
<accession>A0A4R2LSY4</accession>
<dbReference type="GO" id="GO:0043171">
    <property type="term" value="P:peptide catabolic process"/>
    <property type="evidence" value="ECO:0007669"/>
    <property type="project" value="UniProtKB-UniRule"/>
</dbReference>
<dbReference type="AlphaFoldDB" id="A0A4R2LSY4"/>
<feature type="signal peptide" evidence="7">
    <location>
        <begin position="1"/>
        <end position="23"/>
    </location>
</feature>
<dbReference type="GO" id="GO:0070009">
    <property type="term" value="F:serine-type aminopeptidase activity"/>
    <property type="evidence" value="ECO:0007669"/>
    <property type="project" value="UniProtKB-UniRule"/>
</dbReference>
<organism evidence="8 9">
    <name type="scientific">Prevotella heparinolytica</name>
    <dbReference type="NCBI Taxonomy" id="28113"/>
    <lineage>
        <taxon>Bacteria</taxon>
        <taxon>Pseudomonadati</taxon>
        <taxon>Bacteroidota</taxon>
        <taxon>Bacteroidia</taxon>
        <taxon>Bacteroidales</taxon>
        <taxon>Bacteroidaceae</taxon>
        <taxon>Bacteroides</taxon>
    </lineage>
</organism>
<comment type="function">
    <text evidence="7">Catalyzes the removal of dipeptides from the N-terminus of oligopeptides.</text>
</comment>
<dbReference type="PANTHER" id="PTHR38469:SF1">
    <property type="entry name" value="PERIPLASMIC PEPTIDASE SUBFAMILY S1B"/>
    <property type="match status" value="1"/>
</dbReference>
<dbReference type="PANTHER" id="PTHR38469">
    <property type="entry name" value="PERIPLASMIC PEPTIDASE SUBFAMILY S1B"/>
    <property type="match status" value="1"/>
</dbReference>
<evidence type="ECO:0000256" key="1">
    <source>
        <dbReference type="ARBA" id="ARBA00010491"/>
    </source>
</evidence>
<keyword evidence="6 7" id="KW-0720">Serine protease</keyword>
<evidence type="ECO:0000256" key="5">
    <source>
        <dbReference type="ARBA" id="ARBA00022801"/>
    </source>
</evidence>